<dbReference type="EMBL" id="KT734862">
    <property type="protein sequence ID" value="ALF51583.1"/>
    <property type="molecule type" value="Genomic_DNA"/>
</dbReference>
<proteinExistence type="predicted"/>
<gene>
    <name evidence="1" type="ORF">PAE1_83</name>
</gene>
<protein>
    <submittedName>
        <fullName evidence="1">Uncharacterized protein</fullName>
    </submittedName>
</protein>
<evidence type="ECO:0000313" key="2">
    <source>
        <dbReference type="Proteomes" id="UP000204629"/>
    </source>
</evidence>
<reference evidence="1 2" key="1">
    <citation type="journal article" date="2016" name="Genome Announc.">
        <title>Genome Sequences of Pseudomonas oryzihabitans Phage POR1 and Pseudomonas aeruginosa Phage PAE1.</title>
        <authorList>
            <person name="Dyson Z.A."/>
            <person name="Seviour R.J."/>
            <person name="Tucci J."/>
            <person name="Petrovski S."/>
        </authorList>
    </citation>
    <scope>NUCLEOTIDE SEQUENCE [LARGE SCALE GENOMIC DNA]</scope>
</reference>
<keyword evidence="2" id="KW-1185">Reference proteome</keyword>
<dbReference type="RefSeq" id="YP_009215774.1">
    <property type="nucleotide sequence ID" value="NC_028980.1"/>
</dbReference>
<name>A0A0N7EMI0_9CAUD</name>
<organism evidence="1 2">
    <name type="scientific">Pseudomonas phage PAE1</name>
    <dbReference type="NCBI Taxonomy" id="1718273"/>
    <lineage>
        <taxon>Viruses</taxon>
        <taxon>Duplodnaviria</taxon>
        <taxon>Heunggongvirae</taxon>
        <taxon>Uroviricota</taxon>
        <taxon>Caudoviricetes</taxon>
        <taxon>Mesyanzhinovviridae</taxon>
        <taxon>Rabinowitzvirinae</taxon>
        <taxon>Yuavirus</taxon>
        <taxon>Yuavirus PAE1</taxon>
        <taxon>Pseudomonas virus PAE1</taxon>
    </lineage>
</organism>
<accession>A0A0N7EMI0</accession>
<dbReference type="GeneID" id="26642112"/>
<sequence length="70" mass="7620">MANMSYCRWENTLNDLRDCAEHVNDPLGGSEARARASLLELAADMLEEVGVTIDRRELDEALSNAPGGEG</sequence>
<dbReference type="Proteomes" id="UP000204629">
    <property type="component" value="Segment"/>
</dbReference>
<evidence type="ECO:0000313" key="1">
    <source>
        <dbReference type="EMBL" id="ALF51583.1"/>
    </source>
</evidence>
<dbReference type="KEGG" id="vg:26642112"/>